<dbReference type="InterPro" id="IPR020806">
    <property type="entry name" value="PKS_PP-bd"/>
</dbReference>
<proteinExistence type="predicted"/>
<dbReference type="Proteomes" id="UP000630528">
    <property type="component" value="Unassembled WGS sequence"/>
</dbReference>
<dbReference type="GO" id="GO:0031177">
    <property type="term" value="F:phosphopantetheine binding"/>
    <property type="evidence" value="ECO:0007669"/>
    <property type="project" value="InterPro"/>
</dbReference>
<evidence type="ECO:0000313" key="5">
    <source>
        <dbReference type="Proteomes" id="UP000630528"/>
    </source>
</evidence>
<protein>
    <submittedName>
        <fullName evidence="4">Acyl carrier protein</fullName>
    </submittedName>
</protein>
<dbReference type="InterPro" id="IPR036736">
    <property type="entry name" value="ACP-like_sf"/>
</dbReference>
<reference evidence="4" key="2">
    <citation type="submission" date="2021-01" db="EMBL/GenBank/DDBJ databases">
        <authorList>
            <person name="Kang M."/>
        </authorList>
    </citation>
    <scope>NUCLEOTIDE SEQUENCE</scope>
    <source>
        <strain evidence="4">KACC 17527</strain>
    </source>
</reference>
<name>A0A934WNG2_9BURK</name>
<keyword evidence="5" id="KW-1185">Reference proteome</keyword>
<dbReference type="InterPro" id="IPR009081">
    <property type="entry name" value="PP-bd_ACP"/>
</dbReference>
<sequence>MRNNTNDLGLVWTSEEHIRAVVRTLVLEGAELPPAQVDGQTPFAALGLDSLQIATLAVELEERFSMKLPDYVGYEYPCIDALSSFVWSELGSRQR</sequence>
<dbReference type="PROSITE" id="PS00012">
    <property type="entry name" value="PHOSPHOPANTETHEINE"/>
    <property type="match status" value="1"/>
</dbReference>
<evidence type="ECO:0000256" key="1">
    <source>
        <dbReference type="ARBA" id="ARBA00022450"/>
    </source>
</evidence>
<evidence type="ECO:0000256" key="2">
    <source>
        <dbReference type="ARBA" id="ARBA00022553"/>
    </source>
</evidence>
<dbReference type="AlphaFoldDB" id="A0A934WNG2"/>
<keyword evidence="2" id="KW-0597">Phosphoprotein</keyword>
<dbReference type="RefSeq" id="WP_201173559.1">
    <property type="nucleotide sequence ID" value="NZ_JAEPWM010000006.1"/>
</dbReference>
<evidence type="ECO:0000313" key="4">
    <source>
        <dbReference type="EMBL" id="MBK6007656.1"/>
    </source>
</evidence>
<dbReference type="PROSITE" id="PS50075">
    <property type="entry name" value="CARRIER"/>
    <property type="match status" value="1"/>
</dbReference>
<dbReference type="Pfam" id="PF00550">
    <property type="entry name" value="PP-binding"/>
    <property type="match status" value="1"/>
</dbReference>
<dbReference type="SMART" id="SM00823">
    <property type="entry name" value="PKS_PP"/>
    <property type="match status" value="1"/>
</dbReference>
<reference evidence="4" key="1">
    <citation type="journal article" date="2012" name="J. Microbiol. Biotechnol.">
        <title>Ramlibacter ginsenosidimutans sp. nov., with ginsenoside-converting activity.</title>
        <authorList>
            <person name="Wang L."/>
            <person name="An D.S."/>
            <person name="Kim S.G."/>
            <person name="Jin F.X."/>
            <person name="Kim S.C."/>
            <person name="Lee S.T."/>
            <person name="Im W.T."/>
        </authorList>
    </citation>
    <scope>NUCLEOTIDE SEQUENCE</scope>
    <source>
        <strain evidence="4">KACC 17527</strain>
    </source>
</reference>
<gene>
    <name evidence="4" type="ORF">JJB11_16270</name>
</gene>
<dbReference type="SUPFAM" id="SSF47336">
    <property type="entry name" value="ACP-like"/>
    <property type="match status" value="1"/>
</dbReference>
<evidence type="ECO:0000259" key="3">
    <source>
        <dbReference type="PROSITE" id="PS50075"/>
    </source>
</evidence>
<keyword evidence="1" id="KW-0596">Phosphopantetheine</keyword>
<comment type="caution">
    <text evidence="4">The sequence shown here is derived from an EMBL/GenBank/DDBJ whole genome shotgun (WGS) entry which is preliminary data.</text>
</comment>
<feature type="domain" description="Carrier" evidence="3">
    <location>
        <begin position="16"/>
        <end position="90"/>
    </location>
</feature>
<dbReference type="InterPro" id="IPR006162">
    <property type="entry name" value="Ppantetheine_attach_site"/>
</dbReference>
<organism evidence="4 5">
    <name type="scientific">Ramlibacter ginsenosidimutans</name>
    <dbReference type="NCBI Taxonomy" id="502333"/>
    <lineage>
        <taxon>Bacteria</taxon>
        <taxon>Pseudomonadati</taxon>
        <taxon>Pseudomonadota</taxon>
        <taxon>Betaproteobacteria</taxon>
        <taxon>Burkholderiales</taxon>
        <taxon>Comamonadaceae</taxon>
        <taxon>Ramlibacter</taxon>
    </lineage>
</organism>
<accession>A0A934WNG2</accession>
<dbReference type="Gene3D" id="1.10.1200.10">
    <property type="entry name" value="ACP-like"/>
    <property type="match status" value="1"/>
</dbReference>
<dbReference type="EMBL" id="JAEPWM010000006">
    <property type="protein sequence ID" value="MBK6007656.1"/>
    <property type="molecule type" value="Genomic_DNA"/>
</dbReference>